<gene>
    <name evidence="1" type="ORF">MENTE1834_LOCUS46220</name>
</gene>
<dbReference type="Proteomes" id="UP001497535">
    <property type="component" value="Unassembled WGS sequence"/>
</dbReference>
<dbReference type="EMBL" id="CAVMJV010000162">
    <property type="protein sequence ID" value="CAK5118213.1"/>
    <property type="molecule type" value="Genomic_DNA"/>
</dbReference>
<keyword evidence="2" id="KW-1185">Reference proteome</keyword>
<organism evidence="1 2">
    <name type="scientific">Meloidogyne enterolobii</name>
    <name type="common">Root-knot nematode worm</name>
    <name type="synonym">Meloidogyne mayaguensis</name>
    <dbReference type="NCBI Taxonomy" id="390850"/>
    <lineage>
        <taxon>Eukaryota</taxon>
        <taxon>Metazoa</taxon>
        <taxon>Ecdysozoa</taxon>
        <taxon>Nematoda</taxon>
        <taxon>Chromadorea</taxon>
        <taxon>Rhabditida</taxon>
        <taxon>Tylenchina</taxon>
        <taxon>Tylenchomorpha</taxon>
        <taxon>Tylenchoidea</taxon>
        <taxon>Meloidogynidae</taxon>
        <taxon>Meloidogyninae</taxon>
        <taxon>Meloidogyne</taxon>
    </lineage>
</organism>
<accession>A0ACB1B1L1</accession>
<sequence length="153" mass="17211">MKYKLFILFVFSLIEIGGKESLLKTGLKIFFKLPIIFLDCMDDHNSQRGLRRRRKYKHDDSPVLPPQVGTPSKAQVGTSKHVPKRKPASPKPPNPQMPSSPLPKPEETPVSLNEICDAFGVPFEAENALRQQNFNALEGPSQAKISIILKFLF</sequence>
<name>A0ACB1B1L1_MELEN</name>
<protein>
    <submittedName>
        <fullName evidence="1">Uncharacterized protein</fullName>
    </submittedName>
</protein>
<comment type="caution">
    <text evidence="1">The sequence shown here is derived from an EMBL/GenBank/DDBJ whole genome shotgun (WGS) entry which is preliminary data.</text>
</comment>
<reference evidence="1" key="1">
    <citation type="submission" date="2023-11" db="EMBL/GenBank/DDBJ databases">
        <authorList>
            <person name="Poullet M."/>
        </authorList>
    </citation>
    <scope>NUCLEOTIDE SEQUENCE</scope>
    <source>
        <strain evidence="1">E1834</strain>
    </source>
</reference>
<proteinExistence type="predicted"/>
<evidence type="ECO:0000313" key="1">
    <source>
        <dbReference type="EMBL" id="CAK5118213.1"/>
    </source>
</evidence>
<evidence type="ECO:0000313" key="2">
    <source>
        <dbReference type="Proteomes" id="UP001497535"/>
    </source>
</evidence>